<evidence type="ECO:0000313" key="2">
    <source>
        <dbReference type="Proteomes" id="UP000005237"/>
    </source>
</evidence>
<protein>
    <submittedName>
        <fullName evidence="1">Uncharacterized protein</fullName>
    </submittedName>
</protein>
<dbReference type="Proteomes" id="UP000005237">
    <property type="component" value="Unassembled WGS sequence"/>
</dbReference>
<sequence>MEALFSVAQWSTMTEDQAQCLLWIMGLQSHEHAELRAGALRELEQDSRITLTELTDRLDQVIALRNDADFMGGPASSINAINNSCQPPKTPSKARL</sequence>
<organism evidence="1 2">
    <name type="scientific">Caenorhabditis japonica</name>
    <dbReference type="NCBI Taxonomy" id="281687"/>
    <lineage>
        <taxon>Eukaryota</taxon>
        <taxon>Metazoa</taxon>
        <taxon>Ecdysozoa</taxon>
        <taxon>Nematoda</taxon>
        <taxon>Chromadorea</taxon>
        <taxon>Rhabditida</taxon>
        <taxon>Rhabditina</taxon>
        <taxon>Rhabditomorpha</taxon>
        <taxon>Rhabditoidea</taxon>
        <taxon>Rhabditidae</taxon>
        <taxon>Peloderinae</taxon>
        <taxon>Caenorhabditis</taxon>
    </lineage>
</organism>
<proteinExistence type="predicted"/>
<dbReference type="EnsemblMetazoa" id="CJA25120.1">
    <property type="protein sequence ID" value="CJA25120.1"/>
    <property type="gene ID" value="WBGene00180692"/>
</dbReference>
<accession>A0A8R1I7S0</accession>
<evidence type="ECO:0000313" key="1">
    <source>
        <dbReference type="EnsemblMetazoa" id="CJA25120.1"/>
    </source>
</evidence>
<reference evidence="2" key="1">
    <citation type="submission" date="2010-08" db="EMBL/GenBank/DDBJ databases">
        <authorList>
            <consortium name="Caenorhabditis japonica Sequencing Consortium"/>
            <person name="Wilson R.K."/>
        </authorList>
    </citation>
    <scope>NUCLEOTIDE SEQUENCE [LARGE SCALE GENOMIC DNA]</scope>
    <source>
        <strain evidence="2">DF5081</strain>
    </source>
</reference>
<reference evidence="1" key="2">
    <citation type="submission" date="2022-06" db="UniProtKB">
        <authorList>
            <consortium name="EnsemblMetazoa"/>
        </authorList>
    </citation>
    <scope>IDENTIFICATION</scope>
    <source>
        <strain evidence="1">DF5081</strain>
    </source>
</reference>
<name>A0A8R1I7S0_CAEJA</name>
<dbReference type="AlphaFoldDB" id="A0A8R1I7S0"/>
<keyword evidence="2" id="KW-1185">Reference proteome</keyword>